<dbReference type="Gene3D" id="3.40.50.40">
    <property type="match status" value="1"/>
</dbReference>
<evidence type="ECO:0000313" key="5">
    <source>
        <dbReference type="Proteomes" id="UP001360560"/>
    </source>
</evidence>
<name>A0AAV5QSI5_9ASCO</name>
<dbReference type="InterPro" id="IPR027474">
    <property type="entry name" value="L-asparaginase_N"/>
</dbReference>
<evidence type="ECO:0000313" key="4">
    <source>
        <dbReference type="EMBL" id="GMM37885.1"/>
    </source>
</evidence>
<dbReference type="AlphaFoldDB" id="A0AAV5QSI5"/>
<dbReference type="InterPro" id="IPR006034">
    <property type="entry name" value="Asparaginase/glutaminase-like"/>
</dbReference>
<accession>A0AAV5QSI5</accession>
<evidence type="ECO:0000259" key="2">
    <source>
        <dbReference type="Pfam" id="PF00710"/>
    </source>
</evidence>
<feature type="domain" description="Asparaginase/glutaminase C-terminal" evidence="3">
    <location>
        <begin position="90"/>
        <end position="183"/>
    </location>
</feature>
<dbReference type="GO" id="GO:0004067">
    <property type="term" value="F:asparaginase activity"/>
    <property type="evidence" value="ECO:0007669"/>
    <property type="project" value="UniProtKB-UniRule"/>
</dbReference>
<keyword evidence="5" id="KW-1185">Reference proteome</keyword>
<sequence>MNLYQAVKVSGSEESLGRGFMIVLNDRIASGIWTTKQNVDAMNTFRAFEQGYLGTIMNDEIEYYYPPTRPNGFHYFNISNVTEASQIPEVIILYSYQGLNPNLVKVAIKQLGAKGIVLAGSGAGSWSNSGEIKNKEMYESIIFQLFTRRTMAGSVPKDDVPDYGIASEFINPQKARILLQLSL</sequence>
<dbReference type="InterPro" id="IPR027473">
    <property type="entry name" value="L-asparaginase_C"/>
</dbReference>
<dbReference type="EMBL" id="BTFZ01000013">
    <property type="protein sequence ID" value="GMM37885.1"/>
    <property type="molecule type" value="Genomic_DNA"/>
</dbReference>
<dbReference type="Pfam" id="PF00710">
    <property type="entry name" value="Asparaginase"/>
    <property type="match status" value="1"/>
</dbReference>
<dbReference type="PIRSF" id="PIRSF001220">
    <property type="entry name" value="L-ASNase_gatD"/>
    <property type="match status" value="1"/>
</dbReference>
<evidence type="ECO:0000256" key="1">
    <source>
        <dbReference type="ARBA" id="ARBA00012920"/>
    </source>
</evidence>
<dbReference type="InterPro" id="IPR040919">
    <property type="entry name" value="Asparaginase_C"/>
</dbReference>
<dbReference type="InterPro" id="IPR036152">
    <property type="entry name" value="Asp/glu_Ase-like_sf"/>
</dbReference>
<dbReference type="SMART" id="SM00870">
    <property type="entry name" value="Asparaginase"/>
    <property type="match status" value="1"/>
</dbReference>
<organism evidence="4 5">
    <name type="scientific">Saccharomycopsis crataegensis</name>
    <dbReference type="NCBI Taxonomy" id="43959"/>
    <lineage>
        <taxon>Eukaryota</taxon>
        <taxon>Fungi</taxon>
        <taxon>Dikarya</taxon>
        <taxon>Ascomycota</taxon>
        <taxon>Saccharomycotina</taxon>
        <taxon>Saccharomycetes</taxon>
        <taxon>Saccharomycopsidaceae</taxon>
        <taxon>Saccharomycopsis</taxon>
    </lineage>
</organism>
<feature type="domain" description="L-asparaginase N-terminal" evidence="2">
    <location>
        <begin position="1"/>
        <end position="68"/>
    </location>
</feature>
<dbReference type="PROSITE" id="PS51732">
    <property type="entry name" value="ASN_GLN_ASE_3"/>
    <property type="match status" value="1"/>
</dbReference>
<gene>
    <name evidence="4" type="ORF">DASC09_052100</name>
</gene>
<dbReference type="Pfam" id="PF17763">
    <property type="entry name" value="Asparaginase_C"/>
    <property type="match status" value="1"/>
</dbReference>
<dbReference type="SUPFAM" id="SSF53774">
    <property type="entry name" value="Glutaminase/Asparaginase"/>
    <property type="match status" value="1"/>
</dbReference>
<dbReference type="Proteomes" id="UP001360560">
    <property type="component" value="Unassembled WGS sequence"/>
</dbReference>
<proteinExistence type="predicted"/>
<dbReference type="Gene3D" id="3.40.50.1170">
    <property type="entry name" value="L-asparaginase, N-terminal domain"/>
    <property type="match status" value="1"/>
</dbReference>
<reference evidence="4 5" key="1">
    <citation type="journal article" date="2023" name="Elife">
        <title>Identification of key yeast species and microbe-microbe interactions impacting larval growth of Drosophila in the wild.</title>
        <authorList>
            <person name="Mure A."/>
            <person name="Sugiura Y."/>
            <person name="Maeda R."/>
            <person name="Honda K."/>
            <person name="Sakurai N."/>
            <person name="Takahashi Y."/>
            <person name="Watada M."/>
            <person name="Katoh T."/>
            <person name="Gotoh A."/>
            <person name="Gotoh Y."/>
            <person name="Taniguchi I."/>
            <person name="Nakamura K."/>
            <person name="Hayashi T."/>
            <person name="Katayama T."/>
            <person name="Uemura T."/>
            <person name="Hattori Y."/>
        </authorList>
    </citation>
    <scope>NUCLEOTIDE SEQUENCE [LARGE SCALE GENOMIC DNA]</scope>
    <source>
        <strain evidence="4 5">SC-9</strain>
    </source>
</reference>
<protein>
    <recommendedName>
        <fullName evidence="1">asparaginase</fullName>
        <ecNumber evidence="1">3.5.1.1</ecNumber>
    </recommendedName>
</protein>
<dbReference type="EC" id="3.5.1.1" evidence="1"/>
<dbReference type="RefSeq" id="XP_064854881.1">
    <property type="nucleotide sequence ID" value="XM_064998809.1"/>
</dbReference>
<dbReference type="GeneID" id="90075860"/>
<dbReference type="InterPro" id="IPR037152">
    <property type="entry name" value="L-asparaginase_N_sf"/>
</dbReference>
<evidence type="ECO:0000259" key="3">
    <source>
        <dbReference type="Pfam" id="PF17763"/>
    </source>
</evidence>
<comment type="caution">
    <text evidence="4">The sequence shown here is derived from an EMBL/GenBank/DDBJ whole genome shotgun (WGS) entry which is preliminary data.</text>
</comment>
<dbReference type="PIRSF" id="PIRSF500176">
    <property type="entry name" value="L_ASNase"/>
    <property type="match status" value="1"/>
</dbReference>
<dbReference type="GO" id="GO:0009066">
    <property type="term" value="P:aspartate family amino acid metabolic process"/>
    <property type="evidence" value="ECO:0007669"/>
    <property type="project" value="UniProtKB-ARBA"/>
</dbReference>